<keyword evidence="3" id="KW-1185">Reference proteome</keyword>
<comment type="caution">
    <text evidence="2">The sequence shown here is derived from an EMBL/GenBank/DDBJ whole genome shotgun (WGS) entry which is preliminary data.</text>
</comment>
<dbReference type="GO" id="GO:0016740">
    <property type="term" value="F:transferase activity"/>
    <property type="evidence" value="ECO:0007669"/>
    <property type="project" value="UniProtKB-KW"/>
</dbReference>
<dbReference type="OrthoDB" id="7402898at2"/>
<accession>A0A4Y8ZV22</accession>
<protein>
    <submittedName>
        <fullName evidence="2">GNAT family N-acetyltransferase</fullName>
    </submittedName>
</protein>
<dbReference type="AlphaFoldDB" id="A0A4Y8ZV22"/>
<sequence length="355" mass="38647">MQQVRRLTPAGAAIDVRAVEGFGAEIDAAAARADSRHLFLRRAWYAASERPGARTLIACRADGSIVAALPTLPGLAGALREVPGGYWPFRSFPIASDLGDDELGALLASPPARRVLGPVWRIGPVYADDPTLVRLLRVCRGAGWTALPRRIAPSFRLDMAALRREGTWPRGSTLKKNRFHEKHLASHGALEWRFVSGSDWTPALFEALAEVERKSWIASETDGSDAKFMAPQHRRIWEGAARDPVLARAMRAAILSVDGTPAAFSFDLDAGALKYAIANSYDPRLAKHSPGKCLYYRNLVEALDRGIETVDWGAGDSGYKRTIGAEPGPDLVDVLFVRRPIPAALLGPLWRASGR</sequence>
<dbReference type="InterPro" id="IPR016181">
    <property type="entry name" value="Acyl_CoA_acyltransferase"/>
</dbReference>
<dbReference type="SUPFAM" id="SSF55729">
    <property type="entry name" value="Acyl-CoA N-acyltransferases (Nat)"/>
    <property type="match status" value="1"/>
</dbReference>
<name>A0A4Y8ZV22_9SPHN</name>
<dbReference type="EMBL" id="SPDV01000014">
    <property type="protein sequence ID" value="TFI58599.1"/>
    <property type="molecule type" value="Genomic_DNA"/>
</dbReference>
<evidence type="ECO:0000313" key="2">
    <source>
        <dbReference type="EMBL" id="TFI58599.1"/>
    </source>
</evidence>
<feature type="domain" description="BioF2-like acetyltransferase" evidence="1">
    <location>
        <begin position="178"/>
        <end position="321"/>
    </location>
</feature>
<proteinExistence type="predicted"/>
<keyword evidence="2" id="KW-0808">Transferase</keyword>
<gene>
    <name evidence="2" type="ORF">E2493_09250</name>
</gene>
<reference evidence="2 3" key="1">
    <citation type="submission" date="2019-03" db="EMBL/GenBank/DDBJ databases">
        <title>Genome sequence of Sphingomonas sp. 17J27-24.</title>
        <authorList>
            <person name="Kim M."/>
            <person name="Maeng S."/>
            <person name="Sathiyaraj S."/>
        </authorList>
    </citation>
    <scope>NUCLEOTIDE SEQUENCE [LARGE SCALE GENOMIC DNA]</scope>
    <source>
        <strain evidence="2 3">17J27-24</strain>
    </source>
</reference>
<dbReference type="Pfam" id="PF13480">
    <property type="entry name" value="Acetyltransf_6"/>
    <property type="match status" value="1"/>
</dbReference>
<evidence type="ECO:0000313" key="3">
    <source>
        <dbReference type="Proteomes" id="UP000298213"/>
    </source>
</evidence>
<evidence type="ECO:0000259" key="1">
    <source>
        <dbReference type="Pfam" id="PF13480"/>
    </source>
</evidence>
<dbReference type="RefSeq" id="WP_135086001.1">
    <property type="nucleotide sequence ID" value="NZ_SPDV01000014.1"/>
</dbReference>
<dbReference type="Proteomes" id="UP000298213">
    <property type="component" value="Unassembled WGS sequence"/>
</dbReference>
<organism evidence="2 3">
    <name type="scientific">Sphingomonas parva</name>
    <dbReference type="NCBI Taxonomy" id="2555898"/>
    <lineage>
        <taxon>Bacteria</taxon>
        <taxon>Pseudomonadati</taxon>
        <taxon>Pseudomonadota</taxon>
        <taxon>Alphaproteobacteria</taxon>
        <taxon>Sphingomonadales</taxon>
        <taxon>Sphingomonadaceae</taxon>
        <taxon>Sphingomonas</taxon>
    </lineage>
</organism>
<dbReference type="InterPro" id="IPR038740">
    <property type="entry name" value="BioF2-like_GNAT_dom"/>
</dbReference>